<dbReference type="PANTHER" id="PTHR12162:SF0">
    <property type="entry name" value="NIBRIN"/>
    <property type="match status" value="1"/>
</dbReference>
<feature type="compositionally biased region" description="Polar residues" evidence="1">
    <location>
        <begin position="1"/>
        <end position="13"/>
    </location>
</feature>
<dbReference type="EMBL" id="KN831984">
    <property type="protein sequence ID" value="KIO01995.1"/>
    <property type="molecule type" value="Genomic_DNA"/>
</dbReference>
<feature type="region of interest" description="Disordered" evidence="1">
    <location>
        <begin position="657"/>
        <end position="701"/>
    </location>
</feature>
<feature type="compositionally biased region" description="Polar residues" evidence="1">
    <location>
        <begin position="510"/>
        <end position="525"/>
    </location>
</feature>
<dbReference type="GO" id="GO:0030870">
    <property type="term" value="C:Mre11 complex"/>
    <property type="evidence" value="ECO:0007669"/>
    <property type="project" value="InterPro"/>
</dbReference>
<dbReference type="GO" id="GO:0003684">
    <property type="term" value="F:damaged DNA binding"/>
    <property type="evidence" value="ECO:0007669"/>
    <property type="project" value="TreeGrafter"/>
</dbReference>
<dbReference type="OrthoDB" id="552194at2759"/>
<evidence type="ECO:0000313" key="3">
    <source>
        <dbReference type="EMBL" id="KIO01995.1"/>
    </source>
</evidence>
<dbReference type="AlphaFoldDB" id="A0A0C3NM49"/>
<feature type="compositionally biased region" description="Polar residues" evidence="1">
    <location>
        <begin position="481"/>
        <end position="495"/>
    </location>
</feature>
<protein>
    <recommendedName>
        <fullName evidence="2">BRCT domain-containing protein</fullName>
    </recommendedName>
</protein>
<proteinExistence type="predicted"/>
<reference evidence="3 4" key="1">
    <citation type="submission" date="2014-04" db="EMBL/GenBank/DDBJ databases">
        <authorList>
            <consortium name="DOE Joint Genome Institute"/>
            <person name="Kuo A."/>
            <person name="Kohler A."/>
            <person name="Costa M.D."/>
            <person name="Nagy L.G."/>
            <person name="Floudas D."/>
            <person name="Copeland A."/>
            <person name="Barry K.W."/>
            <person name="Cichocki N."/>
            <person name="Veneault-Fourrey C."/>
            <person name="LaButti K."/>
            <person name="Lindquist E.A."/>
            <person name="Lipzen A."/>
            <person name="Lundell T."/>
            <person name="Morin E."/>
            <person name="Murat C."/>
            <person name="Sun H."/>
            <person name="Tunlid A."/>
            <person name="Henrissat B."/>
            <person name="Grigoriev I.V."/>
            <person name="Hibbett D.S."/>
            <person name="Martin F."/>
            <person name="Nordberg H.P."/>
            <person name="Cantor M.N."/>
            <person name="Hua S.X."/>
        </authorList>
    </citation>
    <scope>NUCLEOTIDE SEQUENCE [LARGE SCALE GENOMIC DNA]</scope>
    <source>
        <strain evidence="3 4">Marx 270</strain>
    </source>
</reference>
<dbReference type="SUPFAM" id="SSF52113">
    <property type="entry name" value="BRCT domain"/>
    <property type="match status" value="1"/>
</dbReference>
<feature type="compositionally biased region" description="Basic and acidic residues" evidence="1">
    <location>
        <begin position="558"/>
        <end position="569"/>
    </location>
</feature>
<gene>
    <name evidence="3" type="ORF">M404DRAFT_28213</name>
</gene>
<organism evidence="3 4">
    <name type="scientific">Pisolithus tinctorius Marx 270</name>
    <dbReference type="NCBI Taxonomy" id="870435"/>
    <lineage>
        <taxon>Eukaryota</taxon>
        <taxon>Fungi</taxon>
        <taxon>Dikarya</taxon>
        <taxon>Basidiomycota</taxon>
        <taxon>Agaricomycotina</taxon>
        <taxon>Agaricomycetes</taxon>
        <taxon>Agaricomycetidae</taxon>
        <taxon>Boletales</taxon>
        <taxon>Sclerodermatineae</taxon>
        <taxon>Pisolithaceae</taxon>
        <taxon>Pisolithus</taxon>
    </lineage>
</organism>
<feature type="region of interest" description="Disordered" evidence="1">
    <location>
        <begin position="463"/>
        <end position="645"/>
    </location>
</feature>
<dbReference type="InParanoid" id="A0A0C3NM49"/>
<feature type="region of interest" description="Disordered" evidence="1">
    <location>
        <begin position="823"/>
        <end position="944"/>
    </location>
</feature>
<evidence type="ECO:0000313" key="4">
    <source>
        <dbReference type="Proteomes" id="UP000054217"/>
    </source>
</evidence>
<evidence type="ECO:0000256" key="1">
    <source>
        <dbReference type="SAM" id="MobiDB-lite"/>
    </source>
</evidence>
<sequence>METDSDYAQGNSRELTKDSPNRVSPLSCGSRAHVARQESFRQLRGLRHDSPPWRPSFTTKFTVDRIFILEVVMWLITGPFDGELGNISTTKTKLLRAGKKYSLGRKDRQLVVNNKKISRDHCDFTVGPYTEENVEDPCFVPKIEIYNAKEKAMTIDRGGKPFIVDPLSPCELQSGDMINIVVGIIIQVDWKQIACFLPPVRNSPSIPRQDCASMGLSVVTTTHALVTHHITSKYELTVPLATSLLSAAQLVKSEWLQECIRLGTTEDDTNPFKSTQLEQVFNLPLESKYRPAFSPGLPPTFKSFKFWEPNEERLNFLNGYRFVLLANKNAEVDGDTRELCLRGGGEYDGFPLTSGHAKWRQMLAKAKRKKEEVGINVLIVTDHRAIQATVGPTKWQEMVADAHTMSVSIITVETLLNAVISIDASMLLSAPDPHQDCSPPPGNANTHPDESCLALVPSRPEAIEVDRHSSPRPPAEPETSAWRSRSPQPGAETNVQPPPSRRQLIRSVKPLSTNSNRDQTDSNVGATVPPAPSINRPKLKRRAATPTAGTASAMESILAEKEMDREPPLKKFKALFDASDPDKMSTDAPNSGTSAGVSQDTGSATQSASLHAPLHGTVPGMRALDAVAEEEEGSSRAGPLLSQSLPAQLPNQLAIAQRVPAPARQTSREPVGAVNGEKDQANTAEDQMASKQSKKSTRQLDTDQEFLTAVASRKRGKKGEDNFDREFNKLRISKPDIHGEQEEDWAVLGDFDDDIRNIRGNFMVVTEVDVYRNGRPREVTAVRRDYDGKPNFKKFKKTPTPSSRHSVELVIKAEDDYGVGPGYWKDSTATKDSTLPPSQPGVQRRPRTILESEDEDTEELPVAKKPRKQLAAGGGKSQAARLFLDSDEESTQGKGSQRFTQGREAPNQGVRTGGVRSNKRHIIADDDSDEEAAFKGFGKKRRVR</sequence>
<dbReference type="InterPro" id="IPR036420">
    <property type="entry name" value="BRCT_dom_sf"/>
</dbReference>
<dbReference type="Proteomes" id="UP000054217">
    <property type="component" value="Unassembled WGS sequence"/>
</dbReference>
<name>A0A0C3NM49_PISTI</name>
<dbReference type="GO" id="GO:0007095">
    <property type="term" value="P:mitotic G2 DNA damage checkpoint signaling"/>
    <property type="evidence" value="ECO:0007669"/>
    <property type="project" value="InterPro"/>
</dbReference>
<dbReference type="Gene3D" id="2.60.200.20">
    <property type="match status" value="1"/>
</dbReference>
<dbReference type="PROSITE" id="PS50172">
    <property type="entry name" value="BRCT"/>
    <property type="match status" value="1"/>
</dbReference>
<dbReference type="GO" id="GO:0000724">
    <property type="term" value="P:double-strand break repair via homologous recombination"/>
    <property type="evidence" value="ECO:0007669"/>
    <property type="project" value="TreeGrafter"/>
</dbReference>
<feature type="region of interest" description="Disordered" evidence="1">
    <location>
        <begin position="431"/>
        <end position="451"/>
    </location>
</feature>
<reference evidence="4" key="2">
    <citation type="submission" date="2015-01" db="EMBL/GenBank/DDBJ databases">
        <title>Evolutionary Origins and Diversification of the Mycorrhizal Mutualists.</title>
        <authorList>
            <consortium name="DOE Joint Genome Institute"/>
            <consortium name="Mycorrhizal Genomics Consortium"/>
            <person name="Kohler A."/>
            <person name="Kuo A."/>
            <person name="Nagy L.G."/>
            <person name="Floudas D."/>
            <person name="Copeland A."/>
            <person name="Barry K.W."/>
            <person name="Cichocki N."/>
            <person name="Veneault-Fourrey C."/>
            <person name="LaButti K."/>
            <person name="Lindquist E.A."/>
            <person name="Lipzen A."/>
            <person name="Lundell T."/>
            <person name="Morin E."/>
            <person name="Murat C."/>
            <person name="Riley R."/>
            <person name="Ohm R."/>
            <person name="Sun H."/>
            <person name="Tunlid A."/>
            <person name="Henrissat B."/>
            <person name="Grigoriev I.V."/>
            <person name="Hibbett D.S."/>
            <person name="Martin F."/>
        </authorList>
    </citation>
    <scope>NUCLEOTIDE SEQUENCE [LARGE SCALE GENOMIC DNA]</scope>
    <source>
        <strain evidence="4">Marx 270</strain>
    </source>
</reference>
<evidence type="ECO:0000259" key="2">
    <source>
        <dbReference type="PROSITE" id="PS50172"/>
    </source>
</evidence>
<feature type="region of interest" description="Disordered" evidence="1">
    <location>
        <begin position="1"/>
        <end position="28"/>
    </location>
</feature>
<keyword evidence="4" id="KW-1185">Reference proteome</keyword>
<dbReference type="InterPro" id="IPR001357">
    <property type="entry name" value="BRCT_dom"/>
</dbReference>
<feature type="compositionally biased region" description="Polar residues" evidence="1">
    <location>
        <begin position="681"/>
        <end position="691"/>
    </location>
</feature>
<feature type="compositionally biased region" description="Polar residues" evidence="1">
    <location>
        <begin position="587"/>
        <end position="609"/>
    </location>
</feature>
<dbReference type="InterPro" id="IPR040227">
    <property type="entry name" value="Nibrin-rel"/>
</dbReference>
<dbReference type="HOGENOM" id="CLU_007603_0_0_1"/>
<accession>A0A0C3NM49</accession>
<dbReference type="PANTHER" id="PTHR12162">
    <property type="entry name" value="NIBRIN-RELATED"/>
    <property type="match status" value="1"/>
</dbReference>
<feature type="domain" description="BRCT" evidence="2">
    <location>
        <begin position="221"/>
        <end position="261"/>
    </location>
</feature>